<dbReference type="OrthoDB" id="9103109at2"/>
<reference evidence="1 2" key="1">
    <citation type="submission" date="2017-08" db="EMBL/GenBank/DDBJ databases">
        <title>Identification and genetic characteristics of simultaneous BTEX- and naphthalene-degrading Paraburkholderia sp. BN5 isolated from petroleum-contaminated soil.</title>
        <authorList>
            <person name="Lee Y."/>
            <person name="Jeon C.O."/>
        </authorList>
    </citation>
    <scope>NUCLEOTIDE SEQUENCE [LARGE SCALE GENOMIC DNA]</scope>
    <source>
        <strain evidence="1 2">BN5</strain>
    </source>
</reference>
<proteinExistence type="predicted"/>
<dbReference type="EMBL" id="CP022989">
    <property type="protein sequence ID" value="ASW00026.1"/>
    <property type="molecule type" value="Genomic_DNA"/>
</dbReference>
<dbReference type="KEGG" id="parb:CJU94_18860"/>
<sequence>MQTIYELSPEYKAAFDTVNKMRARIDELNQLEGVQRIALAEGPAIVQHAATPRDLALKVLNGEAADNSQRDEFEKMRADNAKTKADLEILQRGVMPNHEAMSILRQRVTAGRMKQDDVRRATEKVAKAALQMAAAQKEIANLCLDLTSAGFEDFSESMLFSIEPNVTVPDALEVYAKRIRGVAGIAE</sequence>
<protein>
    <submittedName>
        <fullName evidence="1">Uncharacterized protein</fullName>
    </submittedName>
</protein>
<gene>
    <name evidence="1" type="ORF">CJU94_18860</name>
</gene>
<keyword evidence="2" id="KW-1185">Reference proteome</keyword>
<evidence type="ECO:0000313" key="2">
    <source>
        <dbReference type="Proteomes" id="UP000215158"/>
    </source>
</evidence>
<accession>A0A248VLZ0</accession>
<organism evidence="1 2">
    <name type="scientific">Paraburkholderia aromaticivorans</name>
    <dbReference type="NCBI Taxonomy" id="2026199"/>
    <lineage>
        <taxon>Bacteria</taxon>
        <taxon>Pseudomonadati</taxon>
        <taxon>Pseudomonadota</taxon>
        <taxon>Betaproteobacteria</taxon>
        <taxon>Burkholderiales</taxon>
        <taxon>Burkholderiaceae</taxon>
        <taxon>Paraburkholderia</taxon>
    </lineage>
</organism>
<dbReference type="AlphaFoldDB" id="A0A248VLZ0"/>
<dbReference type="Proteomes" id="UP000215158">
    <property type="component" value="Chromosome 1"/>
</dbReference>
<dbReference type="RefSeq" id="WP_095419987.1">
    <property type="nucleotide sequence ID" value="NZ_CP022989.1"/>
</dbReference>
<evidence type="ECO:0000313" key="1">
    <source>
        <dbReference type="EMBL" id="ASW00026.1"/>
    </source>
</evidence>
<name>A0A248VLZ0_9BURK</name>